<dbReference type="GeneID" id="94293597"/>
<evidence type="ECO:0000256" key="2">
    <source>
        <dbReference type="ARBA" id="ARBA00022692"/>
    </source>
</evidence>
<evidence type="ECO:0000256" key="5">
    <source>
        <dbReference type="SAM" id="MobiDB-lite"/>
    </source>
</evidence>
<dbReference type="Gene3D" id="1.20.1540.10">
    <property type="entry name" value="Rhomboid-like"/>
    <property type="match status" value="1"/>
</dbReference>
<accession>A0A836LMA4</accession>
<comment type="subcellular location">
    <subcellularLocation>
        <location evidence="1">Membrane</location>
        <topology evidence="1">Multi-pass membrane protein</topology>
    </subcellularLocation>
</comment>
<evidence type="ECO:0000256" key="3">
    <source>
        <dbReference type="ARBA" id="ARBA00022989"/>
    </source>
</evidence>
<gene>
    <name evidence="8" type="ORF">JKF63_07584</name>
</gene>
<dbReference type="EMBL" id="JAFJZO010000002">
    <property type="protein sequence ID" value="KAG5512119.1"/>
    <property type="molecule type" value="Genomic_DNA"/>
</dbReference>
<keyword evidence="3 6" id="KW-1133">Transmembrane helix</keyword>
<evidence type="ECO:0000256" key="6">
    <source>
        <dbReference type="SAM" id="Phobius"/>
    </source>
</evidence>
<sequence length="354" mass="38363">MMHLDPICTTLRLAPIVALFAVHCSDGRWPSDGDCAKRVLRYGFSVERFRERPASVLTHLFVHISSRHFISNVLYLASTLIEFGDVMDAATDGVAARLWGDSPDEQGRRLSGSAGERPTTQRMESGMRVTWGERGFLLACVRSVGAFFVWTVGGVAGGPLSQMLYNNITLALRRKRAARAAAAAAFSGVTDKVEGGVGSQILRSLLQGVRALRHRVEAWNSDLAVSAQEAVNKSMVMCGASAGVCALSGFSAVYYGRPFTACCLVLPEVVRLAADLINCYIALLAPGLGSTDSTAEAERRAVQSAWRILRPGQTVGHAAHIGGFVVGMGMGCGWLWVQRQRGLRHSQRRRRTAW</sequence>
<keyword evidence="7" id="KW-0732">Signal</keyword>
<feature type="region of interest" description="Disordered" evidence="5">
    <location>
        <begin position="98"/>
        <end position="124"/>
    </location>
</feature>
<dbReference type="InterPro" id="IPR035952">
    <property type="entry name" value="Rhomboid-like_sf"/>
</dbReference>
<name>A0A836LMA4_9TRYP</name>
<feature type="transmembrane region" description="Helical" evidence="6">
    <location>
        <begin position="317"/>
        <end position="337"/>
    </location>
</feature>
<dbReference type="Proteomes" id="UP000674318">
    <property type="component" value="Chromosome 2"/>
</dbReference>
<organism evidence="8 9">
    <name type="scientific">Porcisia hertigi</name>
    <dbReference type="NCBI Taxonomy" id="2761500"/>
    <lineage>
        <taxon>Eukaryota</taxon>
        <taxon>Discoba</taxon>
        <taxon>Euglenozoa</taxon>
        <taxon>Kinetoplastea</taxon>
        <taxon>Metakinetoplastina</taxon>
        <taxon>Trypanosomatida</taxon>
        <taxon>Trypanosomatidae</taxon>
        <taxon>Leishmaniinae</taxon>
        <taxon>Porcisia</taxon>
    </lineage>
</organism>
<protein>
    <recommendedName>
        <fullName evidence="10">Rhomboid protein</fullName>
    </recommendedName>
</protein>
<dbReference type="KEGG" id="phet:94293597"/>
<feature type="chain" id="PRO_5032506920" description="Rhomboid protein" evidence="7">
    <location>
        <begin position="28"/>
        <end position="354"/>
    </location>
</feature>
<dbReference type="GO" id="GO:0016020">
    <property type="term" value="C:membrane"/>
    <property type="evidence" value="ECO:0007669"/>
    <property type="project" value="UniProtKB-SubCell"/>
</dbReference>
<keyword evidence="4 6" id="KW-0472">Membrane</keyword>
<keyword evidence="9" id="KW-1185">Reference proteome</keyword>
<evidence type="ECO:0000313" key="8">
    <source>
        <dbReference type="EMBL" id="KAG5512119.1"/>
    </source>
</evidence>
<feature type="signal peptide" evidence="7">
    <location>
        <begin position="1"/>
        <end position="27"/>
    </location>
</feature>
<comment type="caution">
    <text evidence="8">The sequence shown here is derived from an EMBL/GenBank/DDBJ whole genome shotgun (WGS) entry which is preliminary data.</text>
</comment>
<evidence type="ECO:0000256" key="7">
    <source>
        <dbReference type="SAM" id="SignalP"/>
    </source>
</evidence>
<dbReference type="AlphaFoldDB" id="A0A836LMA4"/>
<dbReference type="OrthoDB" id="273673at2759"/>
<reference evidence="8 9" key="1">
    <citation type="submission" date="2021-02" db="EMBL/GenBank/DDBJ databases">
        <title>Porcisia hertigi Genome sequencing and assembly.</title>
        <authorList>
            <person name="Almutairi H."/>
            <person name="Gatherer D."/>
        </authorList>
    </citation>
    <scope>NUCLEOTIDE SEQUENCE [LARGE SCALE GENOMIC DNA]</scope>
    <source>
        <strain evidence="8 9">C119</strain>
    </source>
</reference>
<dbReference type="RefSeq" id="XP_067759952.1">
    <property type="nucleotide sequence ID" value="XM_067903520.1"/>
</dbReference>
<evidence type="ECO:0000256" key="1">
    <source>
        <dbReference type="ARBA" id="ARBA00004141"/>
    </source>
</evidence>
<dbReference type="SUPFAM" id="SSF144091">
    <property type="entry name" value="Rhomboid-like"/>
    <property type="match status" value="1"/>
</dbReference>
<evidence type="ECO:0000313" key="9">
    <source>
        <dbReference type="Proteomes" id="UP000674318"/>
    </source>
</evidence>
<proteinExistence type="predicted"/>
<evidence type="ECO:0000256" key="4">
    <source>
        <dbReference type="ARBA" id="ARBA00023136"/>
    </source>
</evidence>
<keyword evidence="2 6" id="KW-0812">Transmembrane</keyword>
<evidence type="ECO:0008006" key="10">
    <source>
        <dbReference type="Google" id="ProtNLM"/>
    </source>
</evidence>